<evidence type="ECO:0000259" key="1">
    <source>
        <dbReference type="Pfam" id="PF13610"/>
    </source>
</evidence>
<feature type="domain" description="DDE" evidence="1">
    <location>
        <begin position="21"/>
        <end position="75"/>
    </location>
</feature>
<evidence type="ECO:0000313" key="3">
    <source>
        <dbReference type="Proteomes" id="UP001326613"/>
    </source>
</evidence>
<dbReference type="Pfam" id="PF13610">
    <property type="entry name" value="DDE_Tnp_IS240"/>
    <property type="match status" value="1"/>
</dbReference>
<keyword evidence="3" id="KW-1185">Reference proteome</keyword>
<reference evidence="2 3" key="1">
    <citation type="submission" date="2022-10" db="EMBL/GenBank/DDBJ databases">
        <title>Host association and intracellularity evolved multiple times independently in the Rickettsiales.</title>
        <authorList>
            <person name="Castelli M."/>
            <person name="Nardi T."/>
            <person name="Gammuto L."/>
            <person name="Bellinzona G."/>
            <person name="Sabaneyeva E."/>
            <person name="Potekhin A."/>
            <person name="Serra V."/>
            <person name="Petroni G."/>
            <person name="Sassera D."/>
        </authorList>
    </citation>
    <scope>NUCLEOTIDE SEQUENCE [LARGE SCALE GENOMIC DNA]</scope>
    <source>
        <strain evidence="2 3">Kr 154-4</strain>
    </source>
</reference>
<sequence>MERVSIQGSDKPQMYDIYTSLMKSTEHRLHKRLNNLIEKSYQLTREKERQMRKFKSVTSVQKLLSFMSSCNNLLKINLYKHSAAIYRQN</sequence>
<dbReference type="InterPro" id="IPR032874">
    <property type="entry name" value="DDE_dom"/>
</dbReference>
<accession>A0ABZ0UVX1</accession>
<dbReference type="PANTHER" id="PTHR35528:SF3">
    <property type="entry name" value="BLL1675 PROTEIN"/>
    <property type="match status" value="1"/>
</dbReference>
<dbReference type="EMBL" id="CP112932">
    <property type="protein sequence ID" value="WPY01133.1"/>
    <property type="molecule type" value="Genomic_DNA"/>
</dbReference>
<dbReference type="RefSeq" id="WP_410250237.1">
    <property type="nucleotide sequence ID" value="NZ_CP112932.1"/>
</dbReference>
<proteinExistence type="predicted"/>
<name>A0ABZ0UVX1_9RICK</name>
<dbReference type="InterPro" id="IPR052183">
    <property type="entry name" value="IS_Transposase"/>
</dbReference>
<protein>
    <submittedName>
        <fullName evidence="2">IS6 family transposase domain protein</fullName>
    </submittedName>
</protein>
<organism evidence="2 3">
    <name type="scientific">Candidatus Trichorickettsia mobilis</name>
    <dbReference type="NCBI Taxonomy" id="1346319"/>
    <lineage>
        <taxon>Bacteria</taxon>
        <taxon>Pseudomonadati</taxon>
        <taxon>Pseudomonadota</taxon>
        <taxon>Alphaproteobacteria</taxon>
        <taxon>Rickettsiales</taxon>
        <taxon>Rickettsiaceae</taxon>
        <taxon>Rickettsieae</taxon>
        <taxon>Candidatus Trichorickettsia</taxon>
    </lineage>
</organism>
<gene>
    <name evidence="2" type="ORF">Trichorick_01036</name>
</gene>
<evidence type="ECO:0000313" key="2">
    <source>
        <dbReference type="EMBL" id="WPY01133.1"/>
    </source>
</evidence>
<dbReference type="Proteomes" id="UP001326613">
    <property type="component" value="Chromosome"/>
</dbReference>
<dbReference type="PANTHER" id="PTHR35528">
    <property type="entry name" value="BLL1675 PROTEIN"/>
    <property type="match status" value="1"/>
</dbReference>